<keyword evidence="2" id="KW-1185">Reference proteome</keyword>
<proteinExistence type="predicted"/>
<dbReference type="HOGENOM" id="CLU_2591437_0_0_1"/>
<name>L8WWA5_THACA</name>
<reference evidence="1 2" key="1">
    <citation type="journal article" date="2013" name="Nat. Commun.">
        <title>The evolution and pathogenic mechanisms of the rice sheath blight pathogen.</title>
        <authorList>
            <person name="Zheng A."/>
            <person name="Lin R."/>
            <person name="Xu L."/>
            <person name="Qin P."/>
            <person name="Tang C."/>
            <person name="Ai P."/>
            <person name="Zhang D."/>
            <person name="Liu Y."/>
            <person name="Sun Z."/>
            <person name="Feng H."/>
            <person name="Wang Y."/>
            <person name="Chen Y."/>
            <person name="Liang X."/>
            <person name="Fu R."/>
            <person name="Li Q."/>
            <person name="Zhang J."/>
            <person name="Yu X."/>
            <person name="Xie Z."/>
            <person name="Ding L."/>
            <person name="Guan P."/>
            <person name="Tang J."/>
            <person name="Liang Y."/>
            <person name="Wang S."/>
            <person name="Deng Q."/>
            <person name="Li S."/>
            <person name="Zhu J."/>
            <person name="Wang L."/>
            <person name="Liu H."/>
            <person name="Li P."/>
        </authorList>
    </citation>
    <scope>NUCLEOTIDE SEQUENCE [LARGE SCALE GENOMIC DNA]</scope>
    <source>
        <strain evidence="2">AG-1 IA</strain>
    </source>
</reference>
<comment type="caution">
    <text evidence="1">The sequence shown here is derived from an EMBL/GenBank/DDBJ whole genome shotgun (WGS) entry which is preliminary data.</text>
</comment>
<sequence length="80" mass="9233">MRPNRFRHSGCQWGDGFKFNLQYPWLISHVTTGSFDLSATRNVYPEPNCPASVQVQTLFSPAMYRAHVLSTRELSNLWES</sequence>
<accession>L8WWA5</accession>
<evidence type="ECO:0000313" key="2">
    <source>
        <dbReference type="Proteomes" id="UP000011668"/>
    </source>
</evidence>
<evidence type="ECO:0000313" key="1">
    <source>
        <dbReference type="EMBL" id="ELU42351.1"/>
    </source>
</evidence>
<dbReference type="AlphaFoldDB" id="L8WWA5"/>
<dbReference type="EMBL" id="AFRT01000854">
    <property type="protein sequence ID" value="ELU42351.1"/>
    <property type="molecule type" value="Genomic_DNA"/>
</dbReference>
<organism evidence="1 2">
    <name type="scientific">Thanatephorus cucumeris (strain AG1-IA)</name>
    <name type="common">Rice sheath blight fungus</name>
    <name type="synonym">Rhizoctonia solani</name>
    <dbReference type="NCBI Taxonomy" id="983506"/>
    <lineage>
        <taxon>Eukaryota</taxon>
        <taxon>Fungi</taxon>
        <taxon>Dikarya</taxon>
        <taxon>Basidiomycota</taxon>
        <taxon>Agaricomycotina</taxon>
        <taxon>Agaricomycetes</taxon>
        <taxon>Cantharellales</taxon>
        <taxon>Ceratobasidiaceae</taxon>
        <taxon>Rhizoctonia</taxon>
        <taxon>Rhizoctonia solani AG-1</taxon>
    </lineage>
</organism>
<protein>
    <submittedName>
        <fullName evidence="1">Uncharacterized protein</fullName>
    </submittedName>
</protein>
<gene>
    <name evidence="1" type="ORF">AG1IA_03617</name>
</gene>
<dbReference type="Proteomes" id="UP000011668">
    <property type="component" value="Unassembled WGS sequence"/>
</dbReference>